<keyword evidence="5" id="KW-1267">Proteomics identification</keyword>
<dbReference type="Proteomes" id="UP000007305">
    <property type="component" value="Chromosome 1"/>
</dbReference>
<reference evidence="3" key="3">
    <citation type="submission" date="2021-05" db="UniProtKB">
        <authorList>
            <consortium name="EnsemblPlants"/>
        </authorList>
    </citation>
    <scope>IDENTIFICATION</scope>
    <source>
        <strain evidence="3">cv. B73</strain>
    </source>
</reference>
<dbReference type="EnsemblPlants" id="Zm00001eb056950_T001">
    <property type="protein sequence ID" value="Zm00001eb056950_P001"/>
    <property type="gene ID" value="Zm00001eb056950"/>
</dbReference>
<evidence type="ECO:0000256" key="1">
    <source>
        <dbReference type="SAM" id="MobiDB-lite"/>
    </source>
</evidence>
<dbReference type="Pfam" id="PF25286">
    <property type="entry name" value="DUF7876"/>
    <property type="match status" value="1"/>
</dbReference>
<sequence>MYLYIPTSPPFPSRCSPTAVPLPPSWRHRQAPSSGRCPPAPSPPPPPPGGECAGSLTSDERSAMLLMLHETLPFVRPTSSCRDPKLSEKSASAFHGKLGCSAVCSSAEGYRVQKPHIVHSYKVSFTRTSHHLCKSLNERTTRHCLHRFHVNASPDDDDFRSSRNIAISLFKRYKNVIDRGGGENLNEFVSAGVTAYALGCTDEGLRKELMDIEDSGLEIEGLGSLGGTSLKFKVHSFEIRECILWLSIVFVTILCTPQLTVIRWSPNPPVSADVLHQWKGFCALIANAYYVKGMAWLPVKTLQLEQMAVTGSSEKPSVVASRMQLVFSTLEVVSPQWPRV</sequence>
<dbReference type="AlphaFoldDB" id="A0A804M3R0"/>
<dbReference type="InterPro" id="IPR057198">
    <property type="entry name" value="DUF7876"/>
</dbReference>
<dbReference type="InParanoid" id="A0A804M3R0"/>
<feature type="region of interest" description="Disordered" evidence="1">
    <location>
        <begin position="1"/>
        <end position="56"/>
    </location>
</feature>
<dbReference type="PANTHER" id="PTHR37197">
    <property type="entry name" value="F19K23.17 PROTEIN"/>
    <property type="match status" value="1"/>
</dbReference>
<dbReference type="PANTHER" id="PTHR37197:SF2">
    <property type="entry name" value="F19K23.17 PROTEIN"/>
    <property type="match status" value="1"/>
</dbReference>
<organism evidence="3 4">
    <name type="scientific">Zea mays</name>
    <name type="common">Maize</name>
    <dbReference type="NCBI Taxonomy" id="4577"/>
    <lineage>
        <taxon>Eukaryota</taxon>
        <taxon>Viridiplantae</taxon>
        <taxon>Streptophyta</taxon>
        <taxon>Embryophyta</taxon>
        <taxon>Tracheophyta</taxon>
        <taxon>Spermatophyta</taxon>
        <taxon>Magnoliopsida</taxon>
        <taxon>Liliopsida</taxon>
        <taxon>Poales</taxon>
        <taxon>Poaceae</taxon>
        <taxon>PACMAD clade</taxon>
        <taxon>Panicoideae</taxon>
        <taxon>Andropogonodae</taxon>
        <taxon>Andropogoneae</taxon>
        <taxon>Tripsacinae</taxon>
        <taxon>Zea</taxon>
    </lineage>
</organism>
<dbReference type="FunCoup" id="A0A804M3R0">
    <property type="interactions" value="1430"/>
</dbReference>
<evidence type="ECO:0007829" key="5">
    <source>
        <dbReference type="PeptideAtlas" id="A0A804M3R0"/>
    </source>
</evidence>
<evidence type="ECO:0000259" key="2">
    <source>
        <dbReference type="Pfam" id="PF25286"/>
    </source>
</evidence>
<dbReference type="Gramene" id="Zm00001eb056950_T001">
    <property type="protein sequence ID" value="Zm00001eb056950_P001"/>
    <property type="gene ID" value="Zm00001eb056950"/>
</dbReference>
<evidence type="ECO:0000313" key="3">
    <source>
        <dbReference type="EnsemblPlants" id="Zm00001eb056950_P001"/>
    </source>
</evidence>
<feature type="domain" description="DUF7876" evidence="2">
    <location>
        <begin position="153"/>
        <end position="338"/>
    </location>
</feature>
<keyword evidence="4" id="KW-1185">Reference proteome</keyword>
<reference evidence="3" key="2">
    <citation type="submission" date="2019-07" db="EMBL/GenBank/DDBJ databases">
        <authorList>
            <person name="Seetharam A."/>
            <person name="Woodhouse M."/>
            <person name="Cannon E."/>
        </authorList>
    </citation>
    <scope>NUCLEOTIDE SEQUENCE [LARGE SCALE GENOMIC DNA]</scope>
    <source>
        <strain evidence="3">cv. B73</strain>
    </source>
</reference>
<proteinExistence type="evidence at protein level"/>
<name>A0A804M3R0_MAIZE</name>
<feature type="compositionally biased region" description="Pro residues" evidence="1">
    <location>
        <begin position="38"/>
        <end position="49"/>
    </location>
</feature>
<reference evidence="4" key="1">
    <citation type="submission" date="2015-12" db="EMBL/GenBank/DDBJ databases">
        <title>Update maize B73 reference genome by single molecule sequencing technologies.</title>
        <authorList>
            <consortium name="Maize Genome Sequencing Project"/>
            <person name="Ware D."/>
        </authorList>
    </citation>
    <scope>NUCLEOTIDE SEQUENCE [LARGE SCALE GENOMIC DNA]</scope>
    <source>
        <strain evidence="4">cv. B73</strain>
    </source>
</reference>
<evidence type="ECO:0000313" key="4">
    <source>
        <dbReference type="Proteomes" id="UP000007305"/>
    </source>
</evidence>
<gene>
    <name evidence="3" type="primary">LOC100277758</name>
</gene>
<protein>
    <recommendedName>
        <fullName evidence="2">DUF7876 domain-containing protein</fullName>
    </recommendedName>
</protein>
<accession>A0A804M3R0</accession>